<evidence type="ECO:0000256" key="1">
    <source>
        <dbReference type="ARBA" id="ARBA00022484"/>
    </source>
</evidence>
<keyword evidence="1 8" id="KW-0696">RNA-directed RNA polymerase</keyword>
<dbReference type="GO" id="GO:0039694">
    <property type="term" value="P:viral RNA genome replication"/>
    <property type="evidence" value="ECO:0007669"/>
    <property type="project" value="InterPro"/>
</dbReference>
<name>A0A8F5RC68_9VIRU</name>
<sequence>MDNLQSRVQTGGAWMNLDFSSFDSTVSAKLIRKAFDVVTAILDVDQDELAMLYELEEYFIHTPLLLYNQVRMKHRGIPSGSAFTQLIGSIVNMISCAYVEQQFLDINLLLDSSIWLGDDSCLVFSSCWGQTDMKTLFLEPFKQIGLKVNEDKTLFEFNKFNNTFSFLGHKRTFGRREWIVDIKKLPAQAVLPEFKDKCPDDAGQRLIGLVWAYGFDKEAYSLLLSMFIHLRKTGYTPSTTYTSKSMQRFMSIHCITKDMMHSFPSIREIRNRYYGCYTFLKMTSLHNTSAIYYQRTR</sequence>
<evidence type="ECO:0000256" key="5">
    <source>
        <dbReference type="ARBA" id="ARBA00022953"/>
    </source>
</evidence>
<feature type="domain" description="RdRp catalytic" evidence="6">
    <location>
        <begin position="12"/>
        <end position="132"/>
    </location>
</feature>
<evidence type="ECO:0000256" key="3">
    <source>
        <dbReference type="ARBA" id="ARBA00022695"/>
    </source>
</evidence>
<dbReference type="GO" id="GO:0000166">
    <property type="term" value="F:nucleotide binding"/>
    <property type="evidence" value="ECO:0007669"/>
    <property type="project" value="UniProtKB-KW"/>
</dbReference>
<reference evidence="8" key="1">
    <citation type="submission" date="2021-02" db="EMBL/GenBank/DDBJ databases">
        <title>The hidden world within plants: metatranscriptomics unveil the complexity of wood microbiomes in grapevine.</title>
        <authorList>
            <person name="Nerva L."/>
            <person name="Garcia J.F."/>
            <person name="Favaretto F."/>
            <person name="Giudice G."/>
            <person name="Moffa L."/>
            <person name="Dario C."/>
            <person name="Riccardo V."/>
            <person name="Gambino G."/>
            <person name="Chitarra W."/>
        </authorList>
    </citation>
    <scope>NUCLEOTIDE SEQUENCE</scope>
</reference>
<proteinExistence type="predicted"/>
<dbReference type="InterPro" id="IPR001205">
    <property type="entry name" value="RNA-dir_pol_C"/>
</dbReference>
<protein>
    <submittedName>
        <fullName evidence="8">RNA-dependent RNA polymerase</fullName>
    </submittedName>
</protein>
<evidence type="ECO:0000256" key="4">
    <source>
        <dbReference type="ARBA" id="ARBA00022741"/>
    </source>
</evidence>
<dbReference type="InterPro" id="IPR043128">
    <property type="entry name" value="Rev_trsase/Diguanyl_cyclase"/>
</dbReference>
<dbReference type="Gene3D" id="3.30.70.270">
    <property type="match status" value="1"/>
</dbReference>
<keyword evidence="2" id="KW-0808">Transferase</keyword>
<organism evidence="8">
    <name type="scientific">Grapevine-associated cryspo-like virus 1</name>
    <dbReference type="NCBI Taxonomy" id="2814410"/>
    <lineage>
        <taxon>Viruses</taxon>
        <taxon>Riboviria</taxon>
        <taxon>Orthornavirae</taxon>
        <taxon>Pisuviricota</taxon>
        <taxon>Duplopiviricetes</taxon>
        <taxon>Durnavirales</taxon>
        <taxon>Partitiviridae</taxon>
        <taxon>Cryspovirus</taxon>
    </lineage>
</organism>
<evidence type="ECO:0000259" key="6">
    <source>
        <dbReference type="PROSITE" id="PS50507"/>
    </source>
</evidence>
<accession>A0A8F5RC68</accession>
<dbReference type="InterPro" id="IPR000477">
    <property type="entry name" value="RT_dom"/>
</dbReference>
<evidence type="ECO:0000259" key="7">
    <source>
        <dbReference type="PROSITE" id="PS50878"/>
    </source>
</evidence>
<evidence type="ECO:0000313" key="8">
    <source>
        <dbReference type="EMBL" id="QXN75342.1"/>
    </source>
</evidence>
<dbReference type="InterPro" id="IPR043502">
    <property type="entry name" value="DNA/RNA_pol_sf"/>
</dbReference>
<feature type="domain" description="Reverse transcriptase" evidence="7">
    <location>
        <begin position="1"/>
        <end position="171"/>
    </location>
</feature>
<dbReference type="SUPFAM" id="SSF56672">
    <property type="entry name" value="DNA/RNA polymerases"/>
    <property type="match status" value="1"/>
</dbReference>
<evidence type="ECO:0000256" key="2">
    <source>
        <dbReference type="ARBA" id="ARBA00022679"/>
    </source>
</evidence>
<dbReference type="PROSITE" id="PS50507">
    <property type="entry name" value="RDRP_SSRNA_POS"/>
    <property type="match status" value="1"/>
</dbReference>
<dbReference type="GO" id="GO:0003723">
    <property type="term" value="F:RNA binding"/>
    <property type="evidence" value="ECO:0007669"/>
    <property type="project" value="InterPro"/>
</dbReference>
<dbReference type="EMBL" id="MW648442">
    <property type="protein sequence ID" value="QXN75342.1"/>
    <property type="molecule type" value="Genomic_RNA"/>
</dbReference>
<keyword evidence="3" id="KW-0548">Nucleotidyltransferase</keyword>
<dbReference type="Pfam" id="PF00680">
    <property type="entry name" value="RdRP_1"/>
    <property type="match status" value="1"/>
</dbReference>
<dbReference type="GO" id="GO:0003968">
    <property type="term" value="F:RNA-directed RNA polymerase activity"/>
    <property type="evidence" value="ECO:0007669"/>
    <property type="project" value="UniProtKB-KW"/>
</dbReference>
<keyword evidence="5" id="KW-0693">Viral RNA replication</keyword>
<dbReference type="InterPro" id="IPR007094">
    <property type="entry name" value="RNA-dir_pol_PSvirus"/>
</dbReference>
<dbReference type="GO" id="GO:0006351">
    <property type="term" value="P:DNA-templated transcription"/>
    <property type="evidence" value="ECO:0007669"/>
    <property type="project" value="InterPro"/>
</dbReference>
<dbReference type="PROSITE" id="PS50878">
    <property type="entry name" value="RT_POL"/>
    <property type="match status" value="1"/>
</dbReference>
<keyword evidence="4" id="KW-0547">Nucleotide-binding</keyword>